<sequence>MFAAHSIAIWLYVEHDVAEKKPTNESVTQLGRSTLTHECATRFDRPFARGGDEEDGTSWIWVFLGIWRIFKMALLRLFNSALLFNSFLLLLLPTASTDGNVIKFTDADFKEGIKSYDVLLVKFYAPWCGHCKKLAPEFEKAATKLLQNDPPIHLAEVDCKEEKKICDEFSISGFPTLKIFRKGELAQDYDGPRVADGIVKYMRGQAGPSATEINTVQEFEKMREADDITICGFFEGDSKLKDSFLKVADTERDRFNDIVAYQPKKFHNKFEPDGFKYDGNYDTDKIKEFLLHETNGLVGIRTSENRYQFDQLPMFVVYSKIDYDLDPKGSNYWRNRVLIVAKDYRRKAYFAISNKDDFSFDLDEFGLANRKDTKPLVAARSKKGKFFMKEEFSVENLRKFVDDVVNDRLEPHMKSEEPPEEQGDVKVVVAKTFQEMVIDVKKDVLIEFYAPWCGHCKALAPKYDELGQKLSGESGVVIAKMDATANDVPPPFEVQGFPTLYWVPKNRKNKPEPYSGGREVDDFIKYIAKHATEELKGYKRDGKPKKKKEEL</sequence>
<comment type="subcellular location">
    <subcellularLocation>
        <location evidence="2">Endoplasmic reticulum lumen</location>
    </subcellularLocation>
</comment>
<dbReference type="NCBIfam" id="TIGR01126">
    <property type="entry name" value="pdi_dom"/>
    <property type="match status" value="2"/>
</dbReference>
<dbReference type="GO" id="GO:0006457">
    <property type="term" value="P:protein folding"/>
    <property type="evidence" value="ECO:0007669"/>
    <property type="project" value="TreeGrafter"/>
</dbReference>
<comment type="catalytic activity">
    <reaction evidence="1 13">
        <text>Catalyzes the rearrangement of -S-S- bonds in proteins.</text>
        <dbReference type="EC" id="5.3.4.1"/>
    </reaction>
</comment>
<dbReference type="SUPFAM" id="SSF52833">
    <property type="entry name" value="Thioredoxin-like"/>
    <property type="match status" value="4"/>
</dbReference>
<evidence type="ECO:0000313" key="16">
    <source>
        <dbReference type="Proteomes" id="UP000276991"/>
    </source>
</evidence>
<dbReference type="PROSITE" id="PS51352">
    <property type="entry name" value="THIOREDOXIN_2"/>
    <property type="match status" value="2"/>
</dbReference>
<dbReference type="CDD" id="cd02961">
    <property type="entry name" value="PDI_a_family"/>
    <property type="match status" value="1"/>
</dbReference>
<dbReference type="InterPro" id="IPR013766">
    <property type="entry name" value="Thioredoxin_domain"/>
</dbReference>
<evidence type="ECO:0000256" key="7">
    <source>
        <dbReference type="ARBA" id="ARBA00022824"/>
    </source>
</evidence>
<gene>
    <name evidence="15" type="ORF">NAV_LOCUS1108</name>
</gene>
<evidence type="ECO:0000256" key="10">
    <source>
        <dbReference type="ARBA" id="ARBA00023284"/>
    </source>
</evidence>
<evidence type="ECO:0000256" key="8">
    <source>
        <dbReference type="ARBA" id="ARBA00023157"/>
    </source>
</evidence>
<reference evidence="15 16" key="1">
    <citation type="submission" date="2018-08" db="EMBL/GenBank/DDBJ databases">
        <authorList>
            <person name="Laetsch R D."/>
            <person name="Stevens L."/>
            <person name="Kumar S."/>
            <person name="Blaxter L. M."/>
        </authorList>
    </citation>
    <scope>NUCLEOTIDE SEQUENCE [LARGE SCALE GENOMIC DNA]</scope>
</reference>
<evidence type="ECO:0000256" key="9">
    <source>
        <dbReference type="ARBA" id="ARBA00023235"/>
    </source>
</evidence>
<dbReference type="PANTHER" id="PTHR18929">
    <property type="entry name" value="PROTEIN DISULFIDE ISOMERASE"/>
    <property type="match status" value="1"/>
</dbReference>
<dbReference type="PRINTS" id="PR00421">
    <property type="entry name" value="THIOREDOXIN"/>
</dbReference>
<evidence type="ECO:0000256" key="3">
    <source>
        <dbReference type="ARBA" id="ARBA00006347"/>
    </source>
</evidence>
<evidence type="ECO:0000313" key="15">
    <source>
        <dbReference type="EMBL" id="VBB26278.1"/>
    </source>
</evidence>
<feature type="disulfide bond" description="Redox-active" evidence="11">
    <location>
        <begin position="128"/>
        <end position="131"/>
    </location>
</feature>
<keyword evidence="16" id="KW-1185">Reference proteome</keyword>
<feature type="domain" description="Thioredoxin" evidence="14">
    <location>
        <begin position="406"/>
        <end position="532"/>
    </location>
</feature>
<evidence type="ECO:0000256" key="13">
    <source>
        <dbReference type="RuleBase" id="RU361130"/>
    </source>
</evidence>
<evidence type="ECO:0000256" key="6">
    <source>
        <dbReference type="ARBA" id="ARBA00022737"/>
    </source>
</evidence>
<accession>A0A498S3Y2</accession>
<evidence type="ECO:0000256" key="11">
    <source>
        <dbReference type="PIRSR" id="PIRSR605792-51"/>
    </source>
</evidence>
<dbReference type="InterPro" id="IPR017937">
    <property type="entry name" value="Thioredoxin_CS"/>
</dbReference>
<dbReference type="GO" id="GO:0034976">
    <property type="term" value="P:response to endoplasmic reticulum stress"/>
    <property type="evidence" value="ECO:0007669"/>
    <property type="project" value="TreeGrafter"/>
</dbReference>
<keyword evidence="10 11" id="KW-0676">Redox-active center</keyword>
<dbReference type="InterPro" id="IPR005792">
    <property type="entry name" value="Prot_disulphide_isomerase"/>
</dbReference>
<keyword evidence="5" id="KW-0732">Signal</keyword>
<evidence type="ECO:0000256" key="4">
    <source>
        <dbReference type="ARBA" id="ARBA00012723"/>
    </source>
</evidence>
<name>A0A498S3Y2_ACAVI</name>
<dbReference type="NCBIfam" id="TIGR01130">
    <property type="entry name" value="ER_PDI_fam"/>
    <property type="match status" value="1"/>
</dbReference>
<dbReference type="InterPro" id="IPR005788">
    <property type="entry name" value="PDI_thioredoxin-like_dom"/>
</dbReference>
<keyword evidence="6" id="KW-0677">Repeat</keyword>
<dbReference type="FunFam" id="3.40.30.10:FF:000045">
    <property type="entry name" value="Disulfide-isomerase A3"/>
    <property type="match status" value="1"/>
</dbReference>
<evidence type="ECO:0000256" key="1">
    <source>
        <dbReference type="ARBA" id="ARBA00001182"/>
    </source>
</evidence>
<evidence type="ECO:0000256" key="5">
    <source>
        <dbReference type="ARBA" id="ARBA00022729"/>
    </source>
</evidence>
<dbReference type="PROSITE" id="PS00194">
    <property type="entry name" value="THIOREDOXIN_1"/>
    <property type="match status" value="2"/>
</dbReference>
<feature type="disulfide bond" description="Redox-active" evidence="11">
    <location>
        <begin position="453"/>
        <end position="456"/>
    </location>
</feature>
<dbReference type="Proteomes" id="UP000276991">
    <property type="component" value="Unassembled WGS sequence"/>
</dbReference>
<dbReference type="CDD" id="cd03073">
    <property type="entry name" value="PDI_b'_ERp72_ERp57"/>
    <property type="match status" value="1"/>
</dbReference>
<dbReference type="GO" id="GO:0003756">
    <property type="term" value="F:protein disulfide isomerase activity"/>
    <property type="evidence" value="ECO:0007669"/>
    <property type="project" value="UniProtKB-EC"/>
</dbReference>
<feature type="domain" description="Thioredoxin" evidence="14">
    <location>
        <begin position="81"/>
        <end position="207"/>
    </location>
</feature>
<evidence type="ECO:0000256" key="12">
    <source>
        <dbReference type="RuleBase" id="RU004208"/>
    </source>
</evidence>
<dbReference type="AlphaFoldDB" id="A0A498S3Y2"/>
<comment type="similarity">
    <text evidence="3 12">Belongs to the protein disulfide isomerase family.</text>
</comment>
<dbReference type="Gene3D" id="3.40.30.10">
    <property type="entry name" value="Glutaredoxin"/>
    <property type="match status" value="4"/>
</dbReference>
<organism evidence="15 16">
    <name type="scientific">Acanthocheilonema viteae</name>
    <name type="common">Filarial nematode worm</name>
    <name type="synonym">Dipetalonema viteae</name>
    <dbReference type="NCBI Taxonomy" id="6277"/>
    <lineage>
        <taxon>Eukaryota</taxon>
        <taxon>Metazoa</taxon>
        <taxon>Ecdysozoa</taxon>
        <taxon>Nematoda</taxon>
        <taxon>Chromadorea</taxon>
        <taxon>Rhabditida</taxon>
        <taxon>Spirurina</taxon>
        <taxon>Spiruromorpha</taxon>
        <taxon>Filarioidea</taxon>
        <taxon>Onchocercidae</taxon>
        <taxon>Acanthocheilonema</taxon>
    </lineage>
</organism>
<dbReference type="Pfam" id="PF13848">
    <property type="entry name" value="Thioredoxin_6"/>
    <property type="match status" value="1"/>
</dbReference>
<dbReference type="STRING" id="6277.A0A498S3Y2"/>
<keyword evidence="7" id="KW-0256">Endoplasmic reticulum</keyword>
<dbReference type="FunFam" id="3.40.30.10:FF:000017">
    <property type="entry name" value="Protein disulfide-isomerase A4"/>
    <property type="match status" value="1"/>
</dbReference>
<protein>
    <recommendedName>
        <fullName evidence="4 13">Protein disulfide-isomerase</fullName>
        <ecNumber evidence="4 13">5.3.4.1</ecNumber>
    </recommendedName>
</protein>
<dbReference type="InterPro" id="IPR036249">
    <property type="entry name" value="Thioredoxin-like_sf"/>
</dbReference>
<dbReference type="EC" id="5.3.4.1" evidence="4 13"/>
<dbReference type="Pfam" id="PF00085">
    <property type="entry name" value="Thioredoxin"/>
    <property type="match status" value="2"/>
</dbReference>
<dbReference type="PANTHER" id="PTHR18929:SF132">
    <property type="entry name" value="PROTEIN DISULFIDE-ISOMERASE A3"/>
    <property type="match status" value="1"/>
</dbReference>
<dbReference type="FunFam" id="3.40.30.10:FF:000303">
    <property type="entry name" value="Protein disulfide-isomerase"/>
    <property type="match status" value="1"/>
</dbReference>
<dbReference type="OrthoDB" id="427280at2759"/>
<evidence type="ECO:0000259" key="14">
    <source>
        <dbReference type="PROSITE" id="PS51352"/>
    </source>
</evidence>
<keyword evidence="8 11" id="KW-1015">Disulfide bond</keyword>
<dbReference type="EMBL" id="UPTC01000086">
    <property type="protein sequence ID" value="VBB26278.1"/>
    <property type="molecule type" value="Genomic_DNA"/>
</dbReference>
<keyword evidence="9 13" id="KW-0413">Isomerase</keyword>
<dbReference type="CDD" id="cd02995">
    <property type="entry name" value="PDI_a_PDI_a'_C"/>
    <property type="match status" value="1"/>
</dbReference>
<evidence type="ECO:0000256" key="2">
    <source>
        <dbReference type="ARBA" id="ARBA00004319"/>
    </source>
</evidence>
<dbReference type="GO" id="GO:0005788">
    <property type="term" value="C:endoplasmic reticulum lumen"/>
    <property type="evidence" value="ECO:0007669"/>
    <property type="project" value="UniProtKB-SubCell"/>
</dbReference>
<proteinExistence type="inferred from homology"/>